<dbReference type="OrthoDB" id="6625139at2759"/>
<accession>A0A5E4NI00</accession>
<dbReference type="AlphaFoldDB" id="A0A5E4NI00"/>
<feature type="non-terminal residue" evidence="1">
    <location>
        <position position="88"/>
    </location>
</feature>
<organism evidence="1 2">
    <name type="scientific">Cinara cedri</name>
    <dbReference type="NCBI Taxonomy" id="506608"/>
    <lineage>
        <taxon>Eukaryota</taxon>
        <taxon>Metazoa</taxon>
        <taxon>Ecdysozoa</taxon>
        <taxon>Arthropoda</taxon>
        <taxon>Hexapoda</taxon>
        <taxon>Insecta</taxon>
        <taxon>Pterygota</taxon>
        <taxon>Neoptera</taxon>
        <taxon>Paraneoptera</taxon>
        <taxon>Hemiptera</taxon>
        <taxon>Sternorrhyncha</taxon>
        <taxon>Aphidomorpha</taxon>
        <taxon>Aphidoidea</taxon>
        <taxon>Aphididae</taxon>
        <taxon>Lachninae</taxon>
        <taxon>Cinara</taxon>
    </lineage>
</organism>
<reference evidence="1 2" key="1">
    <citation type="submission" date="2019-08" db="EMBL/GenBank/DDBJ databases">
        <authorList>
            <person name="Alioto T."/>
            <person name="Alioto T."/>
            <person name="Gomez Garrido J."/>
        </authorList>
    </citation>
    <scope>NUCLEOTIDE SEQUENCE [LARGE SCALE GENOMIC DNA]</scope>
</reference>
<dbReference type="GO" id="GO:0003676">
    <property type="term" value="F:nucleic acid binding"/>
    <property type="evidence" value="ECO:0007669"/>
    <property type="project" value="InterPro"/>
</dbReference>
<dbReference type="Proteomes" id="UP000325440">
    <property type="component" value="Unassembled WGS sequence"/>
</dbReference>
<keyword evidence="2" id="KW-1185">Reference proteome</keyword>
<sequence length="88" mass="10182">MSQRIGLEFRRKFGQVEQKLEQNNRVTEIATIQYDERRLTKFSAEVPLVKHSANSIVKEFVENVICQHGIPESIVTDQGQDFLSKVFT</sequence>
<dbReference type="EMBL" id="CABPRJ010001996">
    <property type="protein sequence ID" value="VVC42785.1"/>
    <property type="molecule type" value="Genomic_DNA"/>
</dbReference>
<evidence type="ECO:0000313" key="1">
    <source>
        <dbReference type="EMBL" id="VVC42785.1"/>
    </source>
</evidence>
<name>A0A5E4NI00_9HEMI</name>
<protein>
    <submittedName>
        <fullName evidence="1">Ribonuclease H-like domain</fullName>
    </submittedName>
</protein>
<dbReference type="SUPFAM" id="SSF53098">
    <property type="entry name" value="Ribonuclease H-like"/>
    <property type="match status" value="1"/>
</dbReference>
<dbReference type="InterPro" id="IPR012337">
    <property type="entry name" value="RNaseH-like_sf"/>
</dbReference>
<dbReference type="Gene3D" id="3.30.420.10">
    <property type="entry name" value="Ribonuclease H-like superfamily/Ribonuclease H"/>
    <property type="match status" value="1"/>
</dbReference>
<evidence type="ECO:0000313" key="2">
    <source>
        <dbReference type="Proteomes" id="UP000325440"/>
    </source>
</evidence>
<proteinExistence type="predicted"/>
<gene>
    <name evidence="1" type="ORF">CINCED_3A012003</name>
</gene>
<dbReference type="InterPro" id="IPR036397">
    <property type="entry name" value="RNaseH_sf"/>
</dbReference>